<dbReference type="OrthoDB" id="5881184at2"/>
<proteinExistence type="predicted"/>
<evidence type="ECO:0000313" key="2">
    <source>
        <dbReference type="Proteomes" id="UP000004754"/>
    </source>
</evidence>
<dbReference type="PIRSF" id="PIRSF018637">
    <property type="entry name" value="TrmK"/>
    <property type="match status" value="1"/>
</dbReference>
<comment type="caution">
    <text evidence="1">The sequence shown here is derived from an EMBL/GenBank/DDBJ whole genome shotgun (WGS) entry which is preliminary data.</text>
</comment>
<dbReference type="GO" id="GO:0160105">
    <property type="term" value="F:tRNA (adenine(22)-N1)-methyltransferase activity"/>
    <property type="evidence" value="ECO:0007669"/>
    <property type="project" value="InterPro"/>
</dbReference>
<name>E6MF42_9FIRM</name>
<dbReference type="InterPro" id="IPR029063">
    <property type="entry name" value="SAM-dependent_MTases_sf"/>
</dbReference>
<dbReference type="SUPFAM" id="SSF53335">
    <property type="entry name" value="S-adenosyl-L-methionine-dependent methyltransferases"/>
    <property type="match status" value="1"/>
</dbReference>
<dbReference type="AlphaFoldDB" id="E6MF42"/>
<dbReference type="Pfam" id="PF12847">
    <property type="entry name" value="Methyltransf_18"/>
    <property type="match status" value="1"/>
</dbReference>
<organism evidence="1 2">
    <name type="scientific">Pseudoramibacter alactolyticus ATCC 23263</name>
    <dbReference type="NCBI Taxonomy" id="887929"/>
    <lineage>
        <taxon>Bacteria</taxon>
        <taxon>Bacillati</taxon>
        <taxon>Bacillota</taxon>
        <taxon>Clostridia</taxon>
        <taxon>Eubacteriales</taxon>
        <taxon>Eubacteriaceae</taxon>
        <taxon>Pseudoramibacter</taxon>
    </lineage>
</organism>
<dbReference type="PANTHER" id="PTHR38451">
    <property type="entry name" value="TRNA (ADENINE(22)-N(1))-METHYLTRANSFERASE"/>
    <property type="match status" value="1"/>
</dbReference>
<dbReference type="EMBL" id="AEQN01000011">
    <property type="protein sequence ID" value="EFV02202.1"/>
    <property type="molecule type" value="Genomic_DNA"/>
</dbReference>
<dbReference type="InterPro" id="IPR006901">
    <property type="entry name" value="TrmK"/>
</dbReference>
<dbReference type="Gene3D" id="3.40.50.150">
    <property type="entry name" value="Vaccinia Virus protein VP39"/>
    <property type="match status" value="1"/>
</dbReference>
<protein>
    <recommendedName>
        <fullName evidence="3">SAM-dependent methyltransferase</fullName>
    </recommendedName>
</protein>
<dbReference type="PANTHER" id="PTHR38451:SF1">
    <property type="entry name" value="TRNA (ADENINE(22)-N(1))-METHYLTRANSFERASE"/>
    <property type="match status" value="1"/>
</dbReference>
<dbReference type="STRING" id="887929.HMP0721_0625"/>
<reference evidence="1 2" key="1">
    <citation type="submission" date="2010-12" db="EMBL/GenBank/DDBJ databases">
        <authorList>
            <person name="Muzny D."/>
            <person name="Qin X."/>
            <person name="Deng J."/>
            <person name="Jiang H."/>
            <person name="Liu Y."/>
            <person name="Qu J."/>
            <person name="Song X.-Z."/>
            <person name="Zhang L."/>
            <person name="Thornton R."/>
            <person name="Coyle M."/>
            <person name="Francisco L."/>
            <person name="Jackson L."/>
            <person name="Javaid M."/>
            <person name="Korchina V."/>
            <person name="Kovar C."/>
            <person name="Mata R."/>
            <person name="Mathew T."/>
            <person name="Ngo R."/>
            <person name="Nguyen L."/>
            <person name="Nguyen N."/>
            <person name="Okwuonu G."/>
            <person name="Ongeri F."/>
            <person name="Pham C."/>
            <person name="Simmons D."/>
            <person name="Wilczek-Boney K."/>
            <person name="Hale W."/>
            <person name="Jakkamsetti A."/>
            <person name="Pham P."/>
            <person name="Ruth R."/>
            <person name="San Lucas F."/>
            <person name="Warren J."/>
            <person name="Zhang J."/>
            <person name="Zhao Z."/>
            <person name="Zhou C."/>
            <person name="Zhu D."/>
            <person name="Lee S."/>
            <person name="Bess C."/>
            <person name="Blankenburg K."/>
            <person name="Forbes L."/>
            <person name="Fu Q."/>
            <person name="Gubbala S."/>
            <person name="Hirani K."/>
            <person name="Jayaseelan J.C."/>
            <person name="Lara F."/>
            <person name="Munidasa M."/>
            <person name="Palculict T."/>
            <person name="Patil S."/>
            <person name="Pu L.-L."/>
            <person name="Saada N."/>
            <person name="Tang L."/>
            <person name="Weissenberger G."/>
            <person name="Zhu Y."/>
            <person name="Hemphill L."/>
            <person name="Shang Y."/>
            <person name="Youmans B."/>
            <person name="Ayvaz T."/>
            <person name="Ross M."/>
            <person name="Santibanez J."/>
            <person name="Aqrawi P."/>
            <person name="Gross S."/>
            <person name="Joshi V."/>
            <person name="Fowler G."/>
            <person name="Nazareth L."/>
            <person name="Reid J."/>
            <person name="Worley K."/>
            <person name="Petrosino J."/>
            <person name="Highlander S."/>
            <person name="Gibbs R."/>
        </authorList>
    </citation>
    <scope>NUCLEOTIDE SEQUENCE [LARGE SCALE GENOMIC DNA]</scope>
    <source>
        <strain evidence="1 2">ATCC 23263</strain>
    </source>
</reference>
<dbReference type="HOGENOM" id="CLU_071037_1_0_9"/>
<gene>
    <name evidence="1" type="ORF">HMP0721_0625</name>
</gene>
<dbReference type="RefSeq" id="WP_006598046.1">
    <property type="nucleotide sequence ID" value="NZ_GL622359.1"/>
</dbReference>
<sequence>MLSERLQCIVEAVGRAECVLDVGTDHGYVPIALIQNGQSERAIASDISISSLQKTKKQITHRGMTGIETRLGFGLDIIAPGECDAIVIAGMGGLLMADILLKGKIKLGHHFHLVLQPMNNVQTVRLALEAIGARLILEKMVFEDGHYYQIMAAEPGKMQISTPIDYWIGLADIREENKTFEEFVHHLIQKEKHILVQVSAINTDGARRKWHQSQGMLDMLKEVVARG</sequence>
<dbReference type="Proteomes" id="UP000004754">
    <property type="component" value="Unassembled WGS sequence"/>
</dbReference>
<keyword evidence="2" id="KW-1185">Reference proteome</keyword>
<dbReference type="eggNOG" id="COG2384">
    <property type="taxonomic scope" value="Bacteria"/>
</dbReference>
<evidence type="ECO:0000313" key="1">
    <source>
        <dbReference type="EMBL" id="EFV02202.1"/>
    </source>
</evidence>
<accession>E6MF42</accession>
<evidence type="ECO:0008006" key="3">
    <source>
        <dbReference type="Google" id="ProtNLM"/>
    </source>
</evidence>